<sequence length="187" mass="21583">MRRIVRGTDLAKNARKEALLAIWLQLVQGLFEATFFASQRALRVRGHTTSVSFSRAATYPHKQRRDASMQRYKCVARRDARYRSRDKKRQSLSARVAASSHRRGVLSRESNTERARAPIPSGCARISSQLSDKRDRDSSQLHTDRPKFRTKRFTLQLENRHGVDACSFLATLVKCTFDSLYIILYYT</sequence>
<name>A0ABD2WYH2_9HYME</name>
<evidence type="ECO:0000313" key="2">
    <source>
        <dbReference type="EMBL" id="KAL3398020.1"/>
    </source>
</evidence>
<reference evidence="2 3" key="1">
    <citation type="journal article" date="2024" name="bioRxiv">
        <title>A reference genome for Trichogramma kaykai: A tiny desert-dwelling parasitoid wasp with competing sex-ratio distorters.</title>
        <authorList>
            <person name="Culotta J."/>
            <person name="Lindsey A.R."/>
        </authorList>
    </citation>
    <scope>NUCLEOTIDE SEQUENCE [LARGE SCALE GENOMIC DNA]</scope>
    <source>
        <strain evidence="2 3">KSX58</strain>
    </source>
</reference>
<proteinExistence type="predicted"/>
<dbReference type="Proteomes" id="UP001627154">
    <property type="component" value="Unassembled WGS sequence"/>
</dbReference>
<dbReference type="EMBL" id="JBJJXI010000060">
    <property type="protein sequence ID" value="KAL3398020.1"/>
    <property type="molecule type" value="Genomic_DNA"/>
</dbReference>
<feature type="compositionally biased region" description="Basic and acidic residues" evidence="1">
    <location>
        <begin position="131"/>
        <end position="145"/>
    </location>
</feature>
<keyword evidence="3" id="KW-1185">Reference proteome</keyword>
<feature type="region of interest" description="Disordered" evidence="1">
    <location>
        <begin position="79"/>
        <end position="118"/>
    </location>
</feature>
<gene>
    <name evidence="2" type="ORF">TKK_008249</name>
</gene>
<dbReference type="AlphaFoldDB" id="A0ABD2WYH2"/>
<protein>
    <submittedName>
        <fullName evidence="2">Uncharacterized protein</fullName>
    </submittedName>
</protein>
<evidence type="ECO:0000313" key="3">
    <source>
        <dbReference type="Proteomes" id="UP001627154"/>
    </source>
</evidence>
<comment type="caution">
    <text evidence="2">The sequence shown here is derived from an EMBL/GenBank/DDBJ whole genome shotgun (WGS) entry which is preliminary data.</text>
</comment>
<evidence type="ECO:0000256" key="1">
    <source>
        <dbReference type="SAM" id="MobiDB-lite"/>
    </source>
</evidence>
<accession>A0ABD2WYH2</accession>
<feature type="region of interest" description="Disordered" evidence="1">
    <location>
        <begin position="126"/>
        <end position="145"/>
    </location>
</feature>
<organism evidence="2 3">
    <name type="scientific">Trichogramma kaykai</name>
    <dbReference type="NCBI Taxonomy" id="54128"/>
    <lineage>
        <taxon>Eukaryota</taxon>
        <taxon>Metazoa</taxon>
        <taxon>Ecdysozoa</taxon>
        <taxon>Arthropoda</taxon>
        <taxon>Hexapoda</taxon>
        <taxon>Insecta</taxon>
        <taxon>Pterygota</taxon>
        <taxon>Neoptera</taxon>
        <taxon>Endopterygota</taxon>
        <taxon>Hymenoptera</taxon>
        <taxon>Apocrita</taxon>
        <taxon>Proctotrupomorpha</taxon>
        <taxon>Chalcidoidea</taxon>
        <taxon>Trichogrammatidae</taxon>
        <taxon>Trichogramma</taxon>
    </lineage>
</organism>